<evidence type="ECO:0000259" key="3">
    <source>
        <dbReference type="PROSITE" id="PS51186"/>
    </source>
</evidence>
<proteinExistence type="predicted"/>
<dbReference type="SUPFAM" id="SSF55729">
    <property type="entry name" value="Acyl-CoA N-acyltransferases (Nat)"/>
    <property type="match status" value="2"/>
</dbReference>
<dbReference type="AlphaFoldDB" id="A0A366M142"/>
<dbReference type="EMBL" id="QMEY01000003">
    <property type="protein sequence ID" value="RBQ19938.1"/>
    <property type="molecule type" value="Genomic_DNA"/>
</dbReference>
<dbReference type="Proteomes" id="UP000253303">
    <property type="component" value="Unassembled WGS sequence"/>
</dbReference>
<protein>
    <submittedName>
        <fullName evidence="4">GNAT family N-acetyltransferase</fullName>
    </submittedName>
</protein>
<name>A0A366M142_9ACTN</name>
<feature type="domain" description="N-acetyltransferase" evidence="3">
    <location>
        <begin position="11"/>
        <end position="170"/>
    </location>
</feature>
<keyword evidence="5" id="KW-1185">Reference proteome</keyword>
<keyword evidence="2" id="KW-0012">Acyltransferase</keyword>
<dbReference type="InterPro" id="IPR016181">
    <property type="entry name" value="Acyl_CoA_acyltransferase"/>
</dbReference>
<dbReference type="InterPro" id="IPR050832">
    <property type="entry name" value="Bact_Acetyltransf"/>
</dbReference>
<dbReference type="Pfam" id="PF00583">
    <property type="entry name" value="Acetyltransf_1"/>
    <property type="match status" value="1"/>
</dbReference>
<organism evidence="4 5">
    <name type="scientific">Spongiactinospora rosea</name>
    <dbReference type="NCBI Taxonomy" id="2248750"/>
    <lineage>
        <taxon>Bacteria</taxon>
        <taxon>Bacillati</taxon>
        <taxon>Actinomycetota</taxon>
        <taxon>Actinomycetes</taxon>
        <taxon>Streptosporangiales</taxon>
        <taxon>Streptosporangiaceae</taxon>
        <taxon>Spongiactinospora</taxon>
    </lineage>
</organism>
<keyword evidence="1 4" id="KW-0808">Transferase</keyword>
<comment type="caution">
    <text evidence="4">The sequence shown here is derived from an EMBL/GenBank/DDBJ whole genome shotgun (WGS) entry which is preliminary data.</text>
</comment>
<dbReference type="PANTHER" id="PTHR43877">
    <property type="entry name" value="AMINOALKYLPHOSPHONATE N-ACETYLTRANSFERASE-RELATED-RELATED"/>
    <property type="match status" value="1"/>
</dbReference>
<sequence length="336" mass="36623">MWDCLYSMSILHVDRAGAALADGYYSVYRAAHEIDDPGPLSSSRFFRIWALIGWEDNAEAYVHVRDGVVTGGYTLELPERDNAHLALIPKLVVAPESRRQGIGSALLAHAVERARAAGRRTLVAEAAAVGGPGATFAQAHGYTAATTEVRQVLDLRTADRAAFEGARDLAARQADGYELEAWRGTAPERLHADLALLHAGMNDAPTGGLDIEDEVWDAARTGERELRLHEAGANGRAIIARHTATGAPAALTRVFFDDDGADGWGRQSDTVVLRPHRGHRLGMLLKTTNALTLLDEEPAVHRVITWNAASNTHMRAINDLLGFRPLDTWHEWQKAI</sequence>
<dbReference type="Gene3D" id="3.40.630.30">
    <property type="match status" value="1"/>
</dbReference>
<dbReference type="InterPro" id="IPR000182">
    <property type="entry name" value="GNAT_dom"/>
</dbReference>
<dbReference type="GO" id="GO:0016747">
    <property type="term" value="F:acyltransferase activity, transferring groups other than amino-acyl groups"/>
    <property type="evidence" value="ECO:0007669"/>
    <property type="project" value="InterPro"/>
</dbReference>
<accession>A0A366M142</accession>
<dbReference type="PANTHER" id="PTHR43877:SF8">
    <property type="entry name" value="N-ACETYLGLUTAMATE SYNTHASE-RELATED"/>
    <property type="match status" value="1"/>
</dbReference>
<evidence type="ECO:0000256" key="2">
    <source>
        <dbReference type="ARBA" id="ARBA00023315"/>
    </source>
</evidence>
<evidence type="ECO:0000256" key="1">
    <source>
        <dbReference type="ARBA" id="ARBA00022679"/>
    </source>
</evidence>
<dbReference type="PROSITE" id="PS51186">
    <property type="entry name" value="GNAT"/>
    <property type="match status" value="1"/>
</dbReference>
<evidence type="ECO:0000313" key="5">
    <source>
        <dbReference type="Proteomes" id="UP000253303"/>
    </source>
</evidence>
<gene>
    <name evidence="4" type="ORF">DP939_08840</name>
</gene>
<dbReference type="CDD" id="cd04301">
    <property type="entry name" value="NAT_SF"/>
    <property type="match status" value="1"/>
</dbReference>
<evidence type="ECO:0000313" key="4">
    <source>
        <dbReference type="EMBL" id="RBQ19938.1"/>
    </source>
</evidence>
<reference evidence="4 5" key="1">
    <citation type="submission" date="2018-06" db="EMBL/GenBank/DDBJ databases">
        <title>Sphaerisporangium craniellae sp. nov., isolated from a marine sponge in the South China Sea.</title>
        <authorList>
            <person name="Li L."/>
        </authorList>
    </citation>
    <scope>NUCLEOTIDE SEQUENCE [LARGE SCALE GENOMIC DNA]</scope>
    <source>
        <strain evidence="4 5">LHW63015</strain>
    </source>
</reference>